<feature type="transmembrane region" description="Helical" evidence="1">
    <location>
        <begin position="149"/>
        <end position="171"/>
    </location>
</feature>
<feature type="transmembrane region" description="Helical" evidence="1">
    <location>
        <begin position="68"/>
        <end position="88"/>
    </location>
</feature>
<protein>
    <submittedName>
        <fullName evidence="2">Uncharacterized protein</fullName>
    </submittedName>
</protein>
<sequence length="176" mass="19384">MPIKNLLNLHAMFATGHILLITTCILVGFFWKIDVLKSEPEKDNKGNLKCADDYYAIGFVFWVSARRLSLLVLCLLIGLLCINVKFFCAHLKHATEAFQKLGKKKTITSFVVAMALVGGILGISAAHAADFEPKKGEGSKSDLNSFRVYTVLALSCLMVLTHFGQAVYLVARSHAH</sequence>
<evidence type="ECO:0000256" key="1">
    <source>
        <dbReference type="SAM" id="Phobius"/>
    </source>
</evidence>
<feature type="transmembrane region" description="Helical" evidence="1">
    <location>
        <begin position="109"/>
        <end position="129"/>
    </location>
</feature>
<keyword evidence="1" id="KW-0472">Membrane</keyword>
<reference evidence="2 3" key="1">
    <citation type="submission" date="2024-10" db="EMBL/GenBank/DDBJ databases">
        <authorList>
            <person name="Kim D."/>
        </authorList>
    </citation>
    <scope>NUCLEOTIDE SEQUENCE [LARGE SCALE GENOMIC DNA]</scope>
    <source>
        <strain evidence="2">Taebaek</strain>
    </source>
</reference>
<dbReference type="EMBL" id="JBICCN010000118">
    <property type="protein sequence ID" value="KAL3092693.1"/>
    <property type="molecule type" value="Genomic_DNA"/>
</dbReference>
<evidence type="ECO:0000313" key="2">
    <source>
        <dbReference type="EMBL" id="KAL3092693.1"/>
    </source>
</evidence>
<organism evidence="2 3">
    <name type="scientific">Heterodera schachtii</name>
    <name type="common">Sugarbeet cyst nematode worm</name>
    <name type="synonym">Tylenchus schachtii</name>
    <dbReference type="NCBI Taxonomy" id="97005"/>
    <lineage>
        <taxon>Eukaryota</taxon>
        <taxon>Metazoa</taxon>
        <taxon>Ecdysozoa</taxon>
        <taxon>Nematoda</taxon>
        <taxon>Chromadorea</taxon>
        <taxon>Rhabditida</taxon>
        <taxon>Tylenchina</taxon>
        <taxon>Tylenchomorpha</taxon>
        <taxon>Tylenchoidea</taxon>
        <taxon>Heteroderidae</taxon>
        <taxon>Heteroderinae</taxon>
        <taxon>Heterodera</taxon>
    </lineage>
</organism>
<feature type="transmembrane region" description="Helical" evidence="1">
    <location>
        <begin position="12"/>
        <end position="31"/>
    </location>
</feature>
<keyword evidence="1" id="KW-1133">Transmembrane helix</keyword>
<proteinExistence type="predicted"/>
<comment type="caution">
    <text evidence="2">The sequence shown here is derived from an EMBL/GenBank/DDBJ whole genome shotgun (WGS) entry which is preliminary data.</text>
</comment>
<dbReference type="Proteomes" id="UP001620645">
    <property type="component" value="Unassembled WGS sequence"/>
</dbReference>
<name>A0ABD2JQJ0_HETSC</name>
<keyword evidence="1" id="KW-0812">Transmembrane</keyword>
<dbReference type="AlphaFoldDB" id="A0ABD2JQJ0"/>
<accession>A0ABD2JQJ0</accession>
<evidence type="ECO:0000313" key="3">
    <source>
        <dbReference type="Proteomes" id="UP001620645"/>
    </source>
</evidence>
<gene>
    <name evidence="2" type="ORF">niasHS_007902</name>
</gene>
<keyword evidence="3" id="KW-1185">Reference proteome</keyword>